<evidence type="ECO:0008006" key="3">
    <source>
        <dbReference type="Google" id="ProtNLM"/>
    </source>
</evidence>
<dbReference type="InterPro" id="IPR011964">
    <property type="entry name" value="YVTN_b-propeller_repeat"/>
</dbReference>
<dbReference type="Gene3D" id="2.130.10.10">
    <property type="entry name" value="YVTN repeat-like/Quinoprotein amine dehydrogenase"/>
    <property type="match status" value="2"/>
</dbReference>
<dbReference type="NCBIfam" id="TIGR02276">
    <property type="entry name" value="beta_rpt_yvtn"/>
    <property type="match status" value="1"/>
</dbReference>
<dbReference type="PANTHER" id="PTHR47197:SF3">
    <property type="entry name" value="DIHYDRO-HEME D1 DEHYDROGENASE"/>
    <property type="match status" value="1"/>
</dbReference>
<gene>
    <name evidence="1" type="ORF">GCM10011585_31340</name>
</gene>
<accession>A0A917HPL2</accession>
<dbReference type="RefSeq" id="WP_188555094.1">
    <property type="nucleotide sequence ID" value="NZ_BMGT01000003.1"/>
</dbReference>
<dbReference type="PANTHER" id="PTHR47197">
    <property type="entry name" value="PROTEIN NIRF"/>
    <property type="match status" value="1"/>
</dbReference>
<organism evidence="1 2">
    <name type="scientific">Edaphobacter dinghuensis</name>
    <dbReference type="NCBI Taxonomy" id="1560005"/>
    <lineage>
        <taxon>Bacteria</taxon>
        <taxon>Pseudomonadati</taxon>
        <taxon>Acidobacteriota</taxon>
        <taxon>Terriglobia</taxon>
        <taxon>Terriglobales</taxon>
        <taxon>Acidobacteriaceae</taxon>
        <taxon>Edaphobacter</taxon>
    </lineage>
</organism>
<dbReference type="InterPro" id="IPR011048">
    <property type="entry name" value="Haem_d1_sf"/>
</dbReference>
<dbReference type="EMBL" id="BMGT01000003">
    <property type="protein sequence ID" value="GGG85206.1"/>
    <property type="molecule type" value="Genomic_DNA"/>
</dbReference>
<name>A0A917HPL2_9BACT</name>
<comment type="caution">
    <text evidence="1">The sequence shown here is derived from an EMBL/GenBank/DDBJ whole genome shotgun (WGS) entry which is preliminary data.</text>
</comment>
<dbReference type="SUPFAM" id="SSF51004">
    <property type="entry name" value="C-terminal (heme d1) domain of cytochrome cd1-nitrite reductase"/>
    <property type="match status" value="1"/>
</dbReference>
<sequence length="351" mass="36926">MTSRSVNRIFESLGKVALATSFTCVLLAPMTAIAQKPYRVQSKWTIGGEGGWDYLATDAGAHRLYVTHGTRVEVLDTRTGKVVGSIQDLQGIHGVAFDGIGKYGYISDGRAGTVVVFDRASLQKVTSIPVGTNPDGIVFEPVTKTVWAFNGRSSNVSVIDTATQKVVATIALPGKPEFPVADGKGVVFDNIESKNSIVRLDANTKTLTATWPLTNCESPSGLAIDKAGRRLFSVCDGKTMAVTDANTGKTLANPAIGDGPDAAAYDAAHKLTFSSNGDGTLTIVDASKDTYPVLQNLATQKGARTMSFDSGTGRIYLVTAEFGPRPAATADNPRPRPAVVPGSFTVLVVGR</sequence>
<dbReference type="AlphaFoldDB" id="A0A917HPL2"/>
<evidence type="ECO:0000313" key="1">
    <source>
        <dbReference type="EMBL" id="GGG85206.1"/>
    </source>
</evidence>
<reference evidence="1" key="1">
    <citation type="journal article" date="2014" name="Int. J. Syst. Evol. Microbiol.">
        <title>Complete genome sequence of Corynebacterium casei LMG S-19264T (=DSM 44701T), isolated from a smear-ripened cheese.</title>
        <authorList>
            <consortium name="US DOE Joint Genome Institute (JGI-PGF)"/>
            <person name="Walter F."/>
            <person name="Albersmeier A."/>
            <person name="Kalinowski J."/>
            <person name="Ruckert C."/>
        </authorList>
    </citation>
    <scope>NUCLEOTIDE SEQUENCE</scope>
    <source>
        <strain evidence="1">CGMCC 1.12997</strain>
    </source>
</reference>
<reference evidence="1" key="2">
    <citation type="submission" date="2020-09" db="EMBL/GenBank/DDBJ databases">
        <authorList>
            <person name="Sun Q."/>
            <person name="Zhou Y."/>
        </authorList>
    </citation>
    <scope>NUCLEOTIDE SEQUENCE</scope>
    <source>
        <strain evidence="1">CGMCC 1.12997</strain>
    </source>
</reference>
<dbReference type="InterPro" id="IPR051200">
    <property type="entry name" value="Host-pathogen_enzymatic-act"/>
</dbReference>
<dbReference type="Proteomes" id="UP000647241">
    <property type="component" value="Unassembled WGS sequence"/>
</dbReference>
<evidence type="ECO:0000313" key="2">
    <source>
        <dbReference type="Proteomes" id="UP000647241"/>
    </source>
</evidence>
<dbReference type="InterPro" id="IPR015943">
    <property type="entry name" value="WD40/YVTN_repeat-like_dom_sf"/>
</dbReference>
<protein>
    <recommendedName>
        <fullName evidence="3">YVTN family beta-propeller protein</fullName>
    </recommendedName>
</protein>
<proteinExistence type="predicted"/>
<keyword evidence="2" id="KW-1185">Reference proteome</keyword>